<dbReference type="Pfam" id="PF17754">
    <property type="entry name" value="TetR_C_14"/>
    <property type="match status" value="1"/>
</dbReference>
<gene>
    <name evidence="6" type="ORF">WIS52_01195</name>
</gene>
<dbReference type="Pfam" id="PF00440">
    <property type="entry name" value="TetR_N"/>
    <property type="match status" value="1"/>
</dbReference>
<keyword evidence="1" id="KW-0805">Transcription regulation</keyword>
<reference evidence="6 7" key="1">
    <citation type="submission" date="2024-03" db="EMBL/GenBank/DDBJ databases">
        <title>Draft genome sequence of Pseudonocardia nematodicida JCM 31783.</title>
        <authorList>
            <person name="Butdee W."/>
            <person name="Duangmal K."/>
        </authorList>
    </citation>
    <scope>NUCLEOTIDE SEQUENCE [LARGE SCALE GENOMIC DNA]</scope>
    <source>
        <strain evidence="6 7">JCM 31783</strain>
    </source>
</reference>
<dbReference type="PROSITE" id="PS50977">
    <property type="entry name" value="HTH_TETR_2"/>
    <property type="match status" value="1"/>
</dbReference>
<keyword evidence="3" id="KW-0804">Transcription</keyword>
<dbReference type="InterPro" id="IPR009057">
    <property type="entry name" value="Homeodomain-like_sf"/>
</dbReference>
<keyword evidence="2 4" id="KW-0238">DNA-binding</keyword>
<comment type="caution">
    <text evidence="6">The sequence shown here is derived from an EMBL/GenBank/DDBJ whole genome shotgun (WGS) entry which is preliminary data.</text>
</comment>
<dbReference type="PRINTS" id="PR00455">
    <property type="entry name" value="HTHTETR"/>
</dbReference>
<feature type="domain" description="HTH tetR-type" evidence="5">
    <location>
        <begin position="14"/>
        <end position="74"/>
    </location>
</feature>
<dbReference type="InterPro" id="IPR023772">
    <property type="entry name" value="DNA-bd_HTH_TetR-type_CS"/>
</dbReference>
<name>A0ABV1K3P0_9PSEU</name>
<dbReference type="InterPro" id="IPR050109">
    <property type="entry name" value="HTH-type_TetR-like_transc_reg"/>
</dbReference>
<dbReference type="InterPro" id="IPR041347">
    <property type="entry name" value="MftR_C"/>
</dbReference>
<evidence type="ECO:0000256" key="1">
    <source>
        <dbReference type="ARBA" id="ARBA00023015"/>
    </source>
</evidence>
<keyword evidence="7" id="KW-1185">Reference proteome</keyword>
<evidence type="ECO:0000313" key="7">
    <source>
        <dbReference type="Proteomes" id="UP001494902"/>
    </source>
</evidence>
<proteinExistence type="predicted"/>
<evidence type="ECO:0000256" key="3">
    <source>
        <dbReference type="ARBA" id="ARBA00023163"/>
    </source>
</evidence>
<evidence type="ECO:0000259" key="5">
    <source>
        <dbReference type="PROSITE" id="PS50977"/>
    </source>
</evidence>
<dbReference type="PANTHER" id="PTHR30055">
    <property type="entry name" value="HTH-TYPE TRANSCRIPTIONAL REGULATOR RUTR"/>
    <property type="match status" value="1"/>
</dbReference>
<evidence type="ECO:0000256" key="4">
    <source>
        <dbReference type="PROSITE-ProRule" id="PRU00335"/>
    </source>
</evidence>
<dbReference type="Gene3D" id="1.10.357.10">
    <property type="entry name" value="Tetracycline Repressor, domain 2"/>
    <property type="match status" value="1"/>
</dbReference>
<evidence type="ECO:0000256" key="2">
    <source>
        <dbReference type="ARBA" id="ARBA00023125"/>
    </source>
</evidence>
<protein>
    <submittedName>
        <fullName evidence="6">TetR/AcrR family transcriptional regulator</fullName>
    </submittedName>
</protein>
<dbReference type="PROSITE" id="PS01081">
    <property type="entry name" value="HTH_TETR_1"/>
    <property type="match status" value="1"/>
</dbReference>
<dbReference type="Gene3D" id="1.10.10.60">
    <property type="entry name" value="Homeodomain-like"/>
    <property type="match status" value="1"/>
</dbReference>
<dbReference type="Proteomes" id="UP001494902">
    <property type="component" value="Unassembled WGS sequence"/>
</dbReference>
<dbReference type="RefSeq" id="WP_349296162.1">
    <property type="nucleotide sequence ID" value="NZ_JBEDNQ010000001.1"/>
</dbReference>
<sequence length="198" mass="22015">MERDASPLRDRKRQAVRTEVMAVAVDLFLEDGYEAVTVDQIATAAGLSPRSFFRYFTNKEAVFTHMVGEAGTGLADRLRDRPSHEQPWLALRRSFDHMTETLDGDERSLRVMRLVYDTPGLYGGHLRTQAQWNELLADALAPRLVTAPSGERRLRAGALAAAAVACFEYARRERAGCDARRSVAELLDIAMGAVHPLS</sequence>
<dbReference type="EMBL" id="JBEDNQ010000001">
    <property type="protein sequence ID" value="MEQ3549071.1"/>
    <property type="molecule type" value="Genomic_DNA"/>
</dbReference>
<accession>A0ABV1K3P0</accession>
<feature type="DNA-binding region" description="H-T-H motif" evidence="4">
    <location>
        <begin position="37"/>
        <end position="56"/>
    </location>
</feature>
<dbReference type="PANTHER" id="PTHR30055:SF238">
    <property type="entry name" value="MYCOFACTOCIN BIOSYNTHESIS TRANSCRIPTIONAL REGULATOR MFTR-RELATED"/>
    <property type="match status" value="1"/>
</dbReference>
<dbReference type="InterPro" id="IPR001647">
    <property type="entry name" value="HTH_TetR"/>
</dbReference>
<evidence type="ECO:0000313" key="6">
    <source>
        <dbReference type="EMBL" id="MEQ3549071.1"/>
    </source>
</evidence>
<dbReference type="SUPFAM" id="SSF46689">
    <property type="entry name" value="Homeodomain-like"/>
    <property type="match status" value="1"/>
</dbReference>
<organism evidence="6 7">
    <name type="scientific">Pseudonocardia nematodicida</name>
    <dbReference type="NCBI Taxonomy" id="1206997"/>
    <lineage>
        <taxon>Bacteria</taxon>
        <taxon>Bacillati</taxon>
        <taxon>Actinomycetota</taxon>
        <taxon>Actinomycetes</taxon>
        <taxon>Pseudonocardiales</taxon>
        <taxon>Pseudonocardiaceae</taxon>
        <taxon>Pseudonocardia</taxon>
    </lineage>
</organism>